<dbReference type="InterPro" id="IPR036396">
    <property type="entry name" value="Cyt_P450_sf"/>
</dbReference>
<dbReference type="AlphaFoldDB" id="Q0UNI5"/>
<proteinExistence type="predicted"/>
<evidence type="ECO:0008006" key="7">
    <source>
        <dbReference type="Google" id="ProtNLM"/>
    </source>
</evidence>
<protein>
    <recommendedName>
        <fullName evidence="7">Cytochrome P450</fullName>
    </recommendedName>
</protein>
<evidence type="ECO:0000256" key="3">
    <source>
        <dbReference type="ARBA" id="ARBA00023033"/>
    </source>
</evidence>
<feature type="transmembrane region" description="Helical" evidence="4">
    <location>
        <begin position="313"/>
        <end position="333"/>
    </location>
</feature>
<keyword evidence="1" id="KW-0408">Iron</keyword>
<dbReference type="KEGG" id="pno:SNOG_06679"/>
<dbReference type="InterPro" id="IPR050121">
    <property type="entry name" value="Cytochrome_P450_monoxygenase"/>
</dbReference>
<dbReference type="GO" id="GO:0016705">
    <property type="term" value="F:oxidoreductase activity, acting on paired donors, with incorporation or reduction of molecular oxygen"/>
    <property type="evidence" value="ECO:0007669"/>
    <property type="project" value="InterPro"/>
</dbReference>
<dbReference type="eggNOG" id="KOG0159">
    <property type="taxonomic scope" value="Eukaryota"/>
</dbReference>
<evidence type="ECO:0000256" key="4">
    <source>
        <dbReference type="SAM" id="Phobius"/>
    </source>
</evidence>
<keyword evidence="1" id="KW-0479">Metal-binding</keyword>
<gene>
    <name evidence="5" type="ORF">SNOG_06679</name>
</gene>
<keyword evidence="4" id="KW-0472">Membrane</keyword>
<evidence type="ECO:0000256" key="1">
    <source>
        <dbReference type="ARBA" id="ARBA00022617"/>
    </source>
</evidence>
<keyword evidence="3" id="KW-0503">Monooxygenase</keyword>
<dbReference type="GO" id="GO:0004497">
    <property type="term" value="F:monooxygenase activity"/>
    <property type="evidence" value="ECO:0007669"/>
    <property type="project" value="UniProtKB-KW"/>
</dbReference>
<accession>Q0UNI5</accession>
<evidence type="ECO:0000256" key="2">
    <source>
        <dbReference type="ARBA" id="ARBA00023002"/>
    </source>
</evidence>
<dbReference type="STRING" id="321614.Q0UNI5"/>
<dbReference type="InParanoid" id="Q0UNI5"/>
<organism evidence="5 6">
    <name type="scientific">Phaeosphaeria nodorum (strain SN15 / ATCC MYA-4574 / FGSC 10173)</name>
    <name type="common">Glume blotch fungus</name>
    <name type="synonym">Parastagonospora nodorum</name>
    <dbReference type="NCBI Taxonomy" id="321614"/>
    <lineage>
        <taxon>Eukaryota</taxon>
        <taxon>Fungi</taxon>
        <taxon>Dikarya</taxon>
        <taxon>Ascomycota</taxon>
        <taxon>Pezizomycotina</taxon>
        <taxon>Dothideomycetes</taxon>
        <taxon>Pleosporomycetidae</taxon>
        <taxon>Pleosporales</taxon>
        <taxon>Pleosporineae</taxon>
        <taxon>Phaeosphaeriaceae</taxon>
        <taxon>Parastagonospora</taxon>
    </lineage>
</organism>
<dbReference type="PANTHER" id="PTHR24305">
    <property type="entry name" value="CYTOCHROME P450"/>
    <property type="match status" value="1"/>
</dbReference>
<dbReference type="SUPFAM" id="SSF48264">
    <property type="entry name" value="Cytochrome P450"/>
    <property type="match status" value="1"/>
</dbReference>
<dbReference type="Proteomes" id="UP000001055">
    <property type="component" value="Unassembled WGS sequence"/>
</dbReference>
<dbReference type="Pfam" id="PF00067">
    <property type="entry name" value="p450"/>
    <property type="match status" value="1"/>
</dbReference>
<name>Q0UNI5_PHANO</name>
<dbReference type="HOGENOM" id="CLU_001570_14_0_1"/>
<keyword evidence="4" id="KW-0812">Transmembrane</keyword>
<keyword evidence="2" id="KW-0560">Oxidoreductase</keyword>
<evidence type="ECO:0000313" key="5">
    <source>
        <dbReference type="EMBL" id="EAT86510.2"/>
    </source>
</evidence>
<evidence type="ECO:0000313" key="6">
    <source>
        <dbReference type="Proteomes" id="UP000001055"/>
    </source>
</evidence>
<sequence length="376" mass="42112">MQSDFYVTLRPYTSGQALHAVFNTTEESILKQIKPPIAPLFNISSAATLEPLVDEVLECIRGRFDERFVGTGQIFDMGQWLQFFAFDVMGTMTFSKRYGFLDKGRDVGGMLGAIVDFMRTAAPAIKEKKEKMESKTSKSEGQIDFLTRYIELQKHNPSIPPWAPTAWTFSNVIAGSDSVGTCMRTMLYHLLAYPNTFDRLYKELLAAKTSRPFPSYSEVRELPYLEACVQEAIRVHPPFALPLERVVPDGGMTVLGYFLPGGTVIGGSPYVVNRDTSMFGEDAEFWRPERWLGGDAAHKRSLEASMLTVRASFGLLAVIALLTHNAVWCWTAYMSRATRRYSGNQETHSISGSDIRGKDLIYAVEERLLTVTDSTS</sequence>
<dbReference type="Gene3D" id="1.10.630.10">
    <property type="entry name" value="Cytochrome P450"/>
    <property type="match status" value="1"/>
</dbReference>
<dbReference type="RefSeq" id="XP_001797041.1">
    <property type="nucleotide sequence ID" value="XM_001796989.1"/>
</dbReference>
<keyword evidence="4" id="KW-1133">Transmembrane helix</keyword>
<dbReference type="GeneID" id="5973920"/>
<dbReference type="PANTHER" id="PTHR24305:SF175">
    <property type="entry name" value="CYTOCHROME P450 MONOOXYGENASE PKFB"/>
    <property type="match status" value="1"/>
</dbReference>
<dbReference type="InterPro" id="IPR001128">
    <property type="entry name" value="Cyt_P450"/>
</dbReference>
<dbReference type="GO" id="GO:0020037">
    <property type="term" value="F:heme binding"/>
    <property type="evidence" value="ECO:0007669"/>
    <property type="project" value="InterPro"/>
</dbReference>
<dbReference type="VEuPathDB" id="FungiDB:JI435_066790"/>
<reference evidence="6" key="1">
    <citation type="journal article" date="2007" name="Plant Cell">
        <title>Dothideomycete-plant interactions illuminated by genome sequencing and EST analysis of the wheat pathogen Stagonospora nodorum.</title>
        <authorList>
            <person name="Hane J.K."/>
            <person name="Lowe R.G."/>
            <person name="Solomon P.S."/>
            <person name="Tan K.C."/>
            <person name="Schoch C.L."/>
            <person name="Spatafora J.W."/>
            <person name="Crous P.W."/>
            <person name="Kodira C."/>
            <person name="Birren B.W."/>
            <person name="Galagan J.E."/>
            <person name="Torriani S.F."/>
            <person name="McDonald B.A."/>
            <person name="Oliver R.P."/>
        </authorList>
    </citation>
    <scope>NUCLEOTIDE SEQUENCE [LARGE SCALE GENOMIC DNA]</scope>
    <source>
        <strain evidence="6">SN15 / ATCC MYA-4574 / FGSC 10173</strain>
    </source>
</reference>
<keyword evidence="1" id="KW-0349">Heme</keyword>
<dbReference type="GO" id="GO:0005506">
    <property type="term" value="F:iron ion binding"/>
    <property type="evidence" value="ECO:0007669"/>
    <property type="project" value="InterPro"/>
</dbReference>
<dbReference type="EMBL" id="CH445333">
    <property type="protein sequence ID" value="EAT86510.2"/>
    <property type="molecule type" value="Genomic_DNA"/>
</dbReference>